<dbReference type="InterPro" id="IPR047198">
    <property type="entry name" value="DDP-like_NUDIX"/>
</dbReference>
<accession>A0A1J5RF14</accession>
<keyword evidence="4" id="KW-0460">Magnesium</keyword>
<protein>
    <submittedName>
        <fullName evidence="5">NUDIX domain protein</fullName>
    </submittedName>
</protein>
<comment type="cofactor">
    <cofactor evidence="1">
        <name>Mg(2+)</name>
        <dbReference type="ChEBI" id="CHEBI:18420"/>
    </cofactor>
</comment>
<comment type="caution">
    <text evidence="5">The sequence shown here is derived from an EMBL/GenBank/DDBJ whole genome shotgun (WGS) entry which is preliminary data.</text>
</comment>
<dbReference type="Gene3D" id="3.90.79.10">
    <property type="entry name" value="Nucleoside Triphosphate Pyrophosphohydrolase"/>
    <property type="match status" value="1"/>
</dbReference>
<dbReference type="PANTHER" id="PTHR12629:SF0">
    <property type="entry name" value="DIPHOSPHOINOSITOL-POLYPHOSPHATE DIPHOSPHATASE"/>
    <property type="match status" value="1"/>
</dbReference>
<dbReference type="CDD" id="cd04666">
    <property type="entry name" value="NUDIX_DIPP2_like_Nudt4"/>
    <property type="match status" value="1"/>
</dbReference>
<evidence type="ECO:0000256" key="1">
    <source>
        <dbReference type="ARBA" id="ARBA00001946"/>
    </source>
</evidence>
<dbReference type="InterPro" id="IPR015797">
    <property type="entry name" value="NUDIX_hydrolase-like_dom_sf"/>
</dbReference>
<dbReference type="AlphaFoldDB" id="A0A1J5RF14"/>
<keyword evidence="2" id="KW-0479">Metal-binding</keyword>
<evidence type="ECO:0000256" key="4">
    <source>
        <dbReference type="ARBA" id="ARBA00022842"/>
    </source>
</evidence>
<dbReference type="SUPFAM" id="SSF55811">
    <property type="entry name" value="Nudix"/>
    <property type="match status" value="1"/>
</dbReference>
<sequence>MAKSNVIDMLSGDKAHKQYAALPYTVRNGDVSILLVTSRETRRWIIPKGWSKKTLAPCQVAALEAFEEAGLLGEVASEPCTSFTYWKQISEKKKKYCEVDVFMFCVLGEAETWPEMFERKRSWMSLEDASLCISDPDLSTFLRGLSPGDFM</sequence>
<name>A0A1J5RF14_9ZZZZ</name>
<dbReference type="GO" id="GO:0005634">
    <property type="term" value="C:nucleus"/>
    <property type="evidence" value="ECO:0007669"/>
    <property type="project" value="TreeGrafter"/>
</dbReference>
<dbReference type="GO" id="GO:0005737">
    <property type="term" value="C:cytoplasm"/>
    <property type="evidence" value="ECO:0007669"/>
    <property type="project" value="TreeGrafter"/>
</dbReference>
<reference evidence="5" key="1">
    <citation type="submission" date="2016-10" db="EMBL/GenBank/DDBJ databases">
        <title>Sequence of Gallionella enrichment culture.</title>
        <authorList>
            <person name="Poehlein A."/>
            <person name="Muehling M."/>
            <person name="Daniel R."/>
        </authorList>
    </citation>
    <scope>NUCLEOTIDE SEQUENCE</scope>
</reference>
<proteinExistence type="predicted"/>
<dbReference type="EMBL" id="MLJW01000286">
    <property type="protein sequence ID" value="OIQ90591.1"/>
    <property type="molecule type" value="Genomic_DNA"/>
</dbReference>
<evidence type="ECO:0000256" key="3">
    <source>
        <dbReference type="ARBA" id="ARBA00022801"/>
    </source>
</evidence>
<gene>
    <name evidence="5" type="ORF">GALL_275040</name>
</gene>
<evidence type="ECO:0000313" key="5">
    <source>
        <dbReference type="EMBL" id="OIQ90591.1"/>
    </source>
</evidence>
<keyword evidence="3" id="KW-0378">Hydrolase</keyword>
<dbReference type="GO" id="GO:0016462">
    <property type="term" value="F:pyrophosphatase activity"/>
    <property type="evidence" value="ECO:0007669"/>
    <property type="project" value="InterPro"/>
</dbReference>
<dbReference type="PANTHER" id="PTHR12629">
    <property type="entry name" value="DIPHOSPHOINOSITOL POLYPHOSPHATE PHOSPHOHYDROLASE"/>
    <property type="match status" value="1"/>
</dbReference>
<evidence type="ECO:0000256" key="2">
    <source>
        <dbReference type="ARBA" id="ARBA00022723"/>
    </source>
</evidence>
<dbReference type="GO" id="GO:0046872">
    <property type="term" value="F:metal ion binding"/>
    <property type="evidence" value="ECO:0007669"/>
    <property type="project" value="UniProtKB-KW"/>
</dbReference>
<organism evidence="5">
    <name type="scientific">mine drainage metagenome</name>
    <dbReference type="NCBI Taxonomy" id="410659"/>
    <lineage>
        <taxon>unclassified sequences</taxon>
        <taxon>metagenomes</taxon>
        <taxon>ecological metagenomes</taxon>
    </lineage>
</organism>